<keyword evidence="2" id="KW-1185">Reference proteome</keyword>
<organism evidence="1 2">
    <name type="scientific">Kribbella rubisoli</name>
    <dbReference type="NCBI Taxonomy" id="3075929"/>
    <lineage>
        <taxon>Bacteria</taxon>
        <taxon>Bacillati</taxon>
        <taxon>Actinomycetota</taxon>
        <taxon>Actinomycetes</taxon>
        <taxon>Propionibacteriales</taxon>
        <taxon>Kribbellaceae</taxon>
        <taxon>Kribbella</taxon>
    </lineage>
</organism>
<gene>
    <name evidence="1" type="ORF">EV645_3965</name>
</gene>
<evidence type="ECO:0000313" key="2">
    <source>
        <dbReference type="Proteomes" id="UP000292027"/>
    </source>
</evidence>
<dbReference type="EMBL" id="SHKR01000012">
    <property type="protein sequence ID" value="RZU16401.1"/>
    <property type="molecule type" value="Genomic_DNA"/>
</dbReference>
<dbReference type="Proteomes" id="UP000292027">
    <property type="component" value="Unassembled WGS sequence"/>
</dbReference>
<comment type="caution">
    <text evidence="1">The sequence shown here is derived from an EMBL/GenBank/DDBJ whole genome shotgun (WGS) entry which is preliminary data.</text>
</comment>
<accession>A0A4Q7X0S5</accession>
<sequence>MRQIPSGDAAGRPAARHGAGRYNLKEILVTLGFPKKAAMTAALFAAVGGVAFGASAFAASGQPVATGVQPTGLTARTTASSKITSETVGKGTVDGRAWSVVLEYYPTLPKGYALPAKALKAEAGKSSLLCQRMVIGGVRIDHQGGPWADCQPIAGAHDPGKAGGAGLWGLHDKGTSGSRLFVANVGADVAYGVVNLSDGSQLKAVATTVPGTSYRAYAAAIGDGRSITSVDTYNSRHHRLTHDTYWR</sequence>
<proteinExistence type="predicted"/>
<protein>
    <submittedName>
        <fullName evidence="1">Uncharacterized protein</fullName>
    </submittedName>
</protein>
<evidence type="ECO:0000313" key="1">
    <source>
        <dbReference type="EMBL" id="RZU16401.1"/>
    </source>
</evidence>
<reference evidence="1 2" key="1">
    <citation type="journal article" date="2015" name="Stand. Genomic Sci.">
        <title>Genomic Encyclopedia of Bacterial and Archaeal Type Strains, Phase III: the genomes of soil and plant-associated and newly described type strains.</title>
        <authorList>
            <person name="Whitman W.B."/>
            <person name="Woyke T."/>
            <person name="Klenk H.P."/>
            <person name="Zhou Y."/>
            <person name="Lilburn T.G."/>
            <person name="Beck B.J."/>
            <person name="De Vos P."/>
            <person name="Vandamme P."/>
            <person name="Eisen J.A."/>
            <person name="Garrity G."/>
            <person name="Hugenholtz P."/>
            <person name="Kyrpides N.C."/>
        </authorList>
    </citation>
    <scope>NUCLEOTIDE SEQUENCE [LARGE SCALE GENOMIC DNA]</scope>
    <source>
        <strain evidence="1 2">VKM Ac-2540</strain>
    </source>
</reference>
<dbReference type="AlphaFoldDB" id="A0A4Q7X0S5"/>
<name>A0A4Q7X0S5_9ACTN</name>